<dbReference type="HOGENOM" id="CLU_025224_2_1_1"/>
<dbReference type="AlphaFoldDB" id="C4QVM4"/>
<dbReference type="PANTHER" id="PTHR11200:SF275">
    <property type="entry name" value="LD06095P"/>
    <property type="match status" value="1"/>
</dbReference>
<keyword evidence="3" id="KW-1185">Reference proteome</keyword>
<dbReference type="FunCoup" id="C4QVM4">
    <property type="interactions" value="94"/>
</dbReference>
<dbReference type="Gene3D" id="3.60.10.10">
    <property type="entry name" value="Endonuclease/exonuclease/phosphatase"/>
    <property type="match status" value="1"/>
</dbReference>
<evidence type="ECO:0000313" key="3">
    <source>
        <dbReference type="Proteomes" id="UP000000314"/>
    </source>
</evidence>
<dbReference type="eggNOG" id="KOG0565">
    <property type="taxonomic scope" value="Eukaryota"/>
</dbReference>
<dbReference type="OrthoDB" id="62798at2759"/>
<feature type="domain" description="Inositol polyphosphate-related phosphatase" evidence="1">
    <location>
        <begin position="33"/>
        <end position="332"/>
    </location>
</feature>
<dbReference type="GO" id="GO:0046856">
    <property type="term" value="P:phosphatidylinositol dephosphorylation"/>
    <property type="evidence" value="ECO:0007669"/>
    <property type="project" value="InterPro"/>
</dbReference>
<dbReference type="Proteomes" id="UP000000314">
    <property type="component" value="Chromosome 1"/>
</dbReference>
<dbReference type="OMA" id="ITIWARC"/>
<gene>
    <name evidence="2" type="ordered locus">PAS_chr1-3_0235</name>
</gene>
<accession>C4QVM4</accession>
<dbReference type="GO" id="GO:0004439">
    <property type="term" value="F:phosphatidylinositol-4,5-bisphosphate 5-phosphatase activity"/>
    <property type="evidence" value="ECO:0007669"/>
    <property type="project" value="TreeGrafter"/>
</dbReference>
<sequence>MLREISRRVSSPTNFAVYLSKSRSFIQTCSSKLYMRIHLLTFNCGKNEFRDNTALEELSKSVENSLPDDPPEIVAIAFQELTSIRTSFDYNLVHEILLDVNDAIVQRVSEHYQVTYHTLGLTHNGAITLSLLVLRPSRFYNIRTSYLPRGVAFSSLKGGVGIRVAYKSQVINNDDENDKELTFVSCHLNANEGEVNFNRRNQDLNKILSEMDFSDQYSVLKPDSHIFVLGDLNYRCSKVGEVENVSEIDELEKVKGDLDFTEAPIHFAQTYKYIIGTQDTFRTNRIPSWCDRILFLNYQEDLQPEYNSLPELTISDHKPVYLTITVPNTVPFIIYRKPTYYGSLVKTVSKATDTMFRFSMIKKTYLFLLTLAGLYYVTYG</sequence>
<proteinExistence type="predicted"/>
<dbReference type="KEGG" id="ppa:PAS_chr1-3_0235"/>
<dbReference type="InterPro" id="IPR036691">
    <property type="entry name" value="Endo/exonu/phosph_ase_sf"/>
</dbReference>
<protein>
    <submittedName>
        <fullName evidence="2">Phosphatidylinositol 4,5-bisphosphate 5-phosphatase with a role in secretio</fullName>
    </submittedName>
</protein>
<name>C4QVM4_KOMPG</name>
<reference evidence="2 3" key="1">
    <citation type="journal article" date="2009" name="Nat. Biotechnol.">
        <title>Genome sequence of the recombinant protein production host Pichia pastoris.</title>
        <authorList>
            <person name="De Schutter K."/>
            <person name="Lin Y.C."/>
            <person name="Tiels P."/>
            <person name="Van Hecke A."/>
            <person name="Glinka S."/>
            <person name="Weber-Lehmann J."/>
            <person name="Rouze P."/>
            <person name="Van de Peer Y."/>
            <person name="Callewaert N."/>
        </authorList>
    </citation>
    <scope>NUCLEOTIDE SEQUENCE [LARGE SCALE GENOMIC DNA]</scope>
    <source>
        <strain evidence="3">GS115 / ATCC 20864</strain>
    </source>
</reference>
<dbReference type="InParanoid" id="C4QVM4"/>
<dbReference type="RefSeq" id="XP_002489578.1">
    <property type="nucleotide sequence ID" value="XM_002489533.1"/>
</dbReference>
<evidence type="ECO:0000313" key="2">
    <source>
        <dbReference type="EMBL" id="CAY67297.1"/>
    </source>
</evidence>
<dbReference type="SMR" id="C4QVM4"/>
<dbReference type="SUPFAM" id="SSF56219">
    <property type="entry name" value="DNase I-like"/>
    <property type="match status" value="1"/>
</dbReference>
<dbReference type="InterPro" id="IPR046985">
    <property type="entry name" value="IP5"/>
</dbReference>
<dbReference type="InterPro" id="IPR000300">
    <property type="entry name" value="IPPc"/>
</dbReference>
<dbReference type="SMART" id="SM00128">
    <property type="entry name" value="IPPc"/>
    <property type="match status" value="1"/>
</dbReference>
<dbReference type="PANTHER" id="PTHR11200">
    <property type="entry name" value="INOSITOL 5-PHOSPHATASE"/>
    <property type="match status" value="1"/>
</dbReference>
<dbReference type="Pfam" id="PF22669">
    <property type="entry name" value="Exo_endo_phos2"/>
    <property type="match status" value="1"/>
</dbReference>
<dbReference type="EMBL" id="FN392319">
    <property type="protein sequence ID" value="CAY67297.1"/>
    <property type="molecule type" value="Genomic_DNA"/>
</dbReference>
<organism evidence="2 3">
    <name type="scientific">Komagataella phaffii (strain GS115 / ATCC 20864)</name>
    <name type="common">Yeast</name>
    <name type="synonym">Pichia pastoris</name>
    <dbReference type="NCBI Taxonomy" id="644223"/>
    <lineage>
        <taxon>Eukaryota</taxon>
        <taxon>Fungi</taxon>
        <taxon>Dikarya</taxon>
        <taxon>Ascomycota</taxon>
        <taxon>Saccharomycotina</taxon>
        <taxon>Pichiomycetes</taxon>
        <taxon>Pichiales</taxon>
        <taxon>Pichiaceae</taxon>
        <taxon>Komagataella</taxon>
    </lineage>
</organism>
<dbReference type="STRING" id="644223.C4QVM4"/>
<evidence type="ECO:0000259" key="1">
    <source>
        <dbReference type="SMART" id="SM00128"/>
    </source>
</evidence>
<dbReference type="GeneID" id="8196467"/>